<sequence length="120" mass="13083">MRAGPVGPPGPLWHQRIRVWYPCAPVPRLTQPGLLSACAQQRALHRPEGLGGRLPALPLRKSGKAWLIRRRSLNRARLGLLPCPHVAFSRTAGPQTCGLSAATNKPQRDASSYLLRGAQQ</sequence>
<accession>A0AAV7PWE5</accession>
<evidence type="ECO:0000313" key="2">
    <source>
        <dbReference type="EMBL" id="KAJ1132360.1"/>
    </source>
</evidence>
<feature type="region of interest" description="Disordered" evidence="1">
    <location>
        <begin position="96"/>
        <end position="120"/>
    </location>
</feature>
<dbReference type="Proteomes" id="UP001066276">
    <property type="component" value="Chromosome 7"/>
</dbReference>
<evidence type="ECO:0000313" key="3">
    <source>
        <dbReference type="Proteomes" id="UP001066276"/>
    </source>
</evidence>
<organism evidence="2 3">
    <name type="scientific">Pleurodeles waltl</name>
    <name type="common">Iberian ribbed newt</name>
    <dbReference type="NCBI Taxonomy" id="8319"/>
    <lineage>
        <taxon>Eukaryota</taxon>
        <taxon>Metazoa</taxon>
        <taxon>Chordata</taxon>
        <taxon>Craniata</taxon>
        <taxon>Vertebrata</taxon>
        <taxon>Euteleostomi</taxon>
        <taxon>Amphibia</taxon>
        <taxon>Batrachia</taxon>
        <taxon>Caudata</taxon>
        <taxon>Salamandroidea</taxon>
        <taxon>Salamandridae</taxon>
        <taxon>Pleurodelinae</taxon>
        <taxon>Pleurodeles</taxon>
    </lineage>
</organism>
<reference evidence="2" key="1">
    <citation type="journal article" date="2022" name="bioRxiv">
        <title>Sequencing and chromosome-scale assembly of the giantPleurodeles waltlgenome.</title>
        <authorList>
            <person name="Brown T."/>
            <person name="Elewa A."/>
            <person name="Iarovenko S."/>
            <person name="Subramanian E."/>
            <person name="Araus A.J."/>
            <person name="Petzold A."/>
            <person name="Susuki M."/>
            <person name="Suzuki K.-i.T."/>
            <person name="Hayashi T."/>
            <person name="Toyoda A."/>
            <person name="Oliveira C."/>
            <person name="Osipova E."/>
            <person name="Leigh N.D."/>
            <person name="Simon A."/>
            <person name="Yun M.H."/>
        </authorList>
    </citation>
    <scope>NUCLEOTIDE SEQUENCE</scope>
    <source>
        <strain evidence="2">20211129_DDA</strain>
        <tissue evidence="2">Liver</tissue>
    </source>
</reference>
<proteinExistence type="predicted"/>
<dbReference type="AlphaFoldDB" id="A0AAV7PWE5"/>
<evidence type="ECO:0000256" key="1">
    <source>
        <dbReference type="SAM" id="MobiDB-lite"/>
    </source>
</evidence>
<gene>
    <name evidence="2" type="ORF">NDU88_010674</name>
</gene>
<name>A0AAV7PWE5_PLEWA</name>
<keyword evidence="3" id="KW-1185">Reference proteome</keyword>
<dbReference type="EMBL" id="JANPWB010000011">
    <property type="protein sequence ID" value="KAJ1132360.1"/>
    <property type="molecule type" value="Genomic_DNA"/>
</dbReference>
<protein>
    <submittedName>
        <fullName evidence="2">Uncharacterized protein</fullName>
    </submittedName>
</protein>
<feature type="compositionally biased region" description="Polar residues" evidence="1">
    <location>
        <begin position="96"/>
        <end position="105"/>
    </location>
</feature>
<comment type="caution">
    <text evidence="2">The sequence shown here is derived from an EMBL/GenBank/DDBJ whole genome shotgun (WGS) entry which is preliminary data.</text>
</comment>